<reference evidence="1 2" key="1">
    <citation type="submission" date="2020-12" db="EMBL/GenBank/DDBJ databases">
        <title>Salegentibacter orientalis sp. nov., isolated from costal sediment.</title>
        <authorList>
            <person name="Lian F.-B."/>
        </authorList>
    </citation>
    <scope>NUCLEOTIDE SEQUENCE [LARGE SCALE GENOMIC DNA]</scope>
    <source>
        <strain evidence="1 2">F60176</strain>
    </source>
</reference>
<dbReference type="Pfam" id="PF09234">
    <property type="entry name" value="DUF1963"/>
    <property type="match status" value="1"/>
</dbReference>
<gene>
    <name evidence="1" type="ORF">I6U50_12555</name>
</gene>
<dbReference type="PANTHER" id="PTHR36436">
    <property type="entry name" value="SLL5081 PROTEIN"/>
    <property type="match status" value="1"/>
</dbReference>
<dbReference type="InterPro" id="IPR015315">
    <property type="entry name" value="DUF1963"/>
</dbReference>
<proteinExistence type="predicted"/>
<dbReference type="PANTHER" id="PTHR36436:SF6">
    <property type="entry name" value="SLL5081 PROTEIN"/>
    <property type="match status" value="1"/>
</dbReference>
<dbReference type="RefSeq" id="WP_198639084.1">
    <property type="nucleotide sequence ID" value="NZ_JAEHNY010000011.1"/>
</dbReference>
<dbReference type="InterPro" id="IPR035948">
    <property type="entry name" value="YwqG-like_sf"/>
</dbReference>
<organism evidence="1 2">
    <name type="scientific">Salegentibacter maritimus</name>
    <dbReference type="NCBI Taxonomy" id="2794347"/>
    <lineage>
        <taxon>Bacteria</taxon>
        <taxon>Pseudomonadati</taxon>
        <taxon>Bacteroidota</taxon>
        <taxon>Flavobacteriia</taxon>
        <taxon>Flavobacteriales</taxon>
        <taxon>Flavobacteriaceae</taxon>
        <taxon>Salegentibacter</taxon>
    </lineage>
</organism>
<evidence type="ECO:0000313" key="1">
    <source>
        <dbReference type="EMBL" id="MBI6120853.1"/>
    </source>
</evidence>
<keyword evidence="2" id="KW-1185">Reference proteome</keyword>
<protein>
    <submittedName>
        <fullName evidence="1">DUF1963 domain-containing protein</fullName>
    </submittedName>
</protein>
<dbReference type="EMBL" id="JAEHNY010000011">
    <property type="protein sequence ID" value="MBI6120853.1"/>
    <property type="molecule type" value="Genomic_DNA"/>
</dbReference>
<sequence length="246" mass="28890">MDINRLEEIIKEGKYDLHKKEDYLKSIMLPAIQITQANVFDQKGLSKYGGDPDVPKNFKWPKHQYGDYRFIAQFNLSEIPTANTLLPKKGMLSIFIAYDDENNMSWTDKDYAKVFLFDIDENLEPYNNPNFPDKYFLDVVFKPEVDIPFKPELYKEKGLNKRQLAYVCDKVSDQTDKRYKSYLLGYPFYNVLNEDPRESDDWISLLTLRSNSGFGLNWNNRGFLMLFIEKSRLEKCDFSNVKSNAG</sequence>
<dbReference type="Gene3D" id="2.30.320.10">
    <property type="entry name" value="YwqG-like"/>
    <property type="match status" value="1"/>
</dbReference>
<name>A0ABS0TIH4_9FLAO</name>
<evidence type="ECO:0000313" key="2">
    <source>
        <dbReference type="Proteomes" id="UP000635665"/>
    </source>
</evidence>
<dbReference type="Proteomes" id="UP000635665">
    <property type="component" value="Unassembled WGS sequence"/>
</dbReference>
<accession>A0ABS0TIH4</accession>
<dbReference type="SUPFAM" id="SSF103032">
    <property type="entry name" value="Hypothetical protein YwqG"/>
    <property type="match status" value="1"/>
</dbReference>
<comment type="caution">
    <text evidence="1">The sequence shown here is derived from an EMBL/GenBank/DDBJ whole genome shotgun (WGS) entry which is preliminary data.</text>
</comment>